<dbReference type="Gene3D" id="1.10.1300.10">
    <property type="entry name" value="3'5'-cyclic nucleotide phosphodiesterase, catalytic domain"/>
    <property type="match status" value="1"/>
</dbReference>
<dbReference type="PROSITE" id="PS51845">
    <property type="entry name" value="PDEASE_I_2"/>
    <property type="match status" value="1"/>
</dbReference>
<keyword evidence="1 3" id="KW-0479">Metal-binding</keyword>
<evidence type="ECO:0000256" key="1">
    <source>
        <dbReference type="ARBA" id="ARBA00022723"/>
    </source>
</evidence>
<dbReference type="Pfam" id="PF00233">
    <property type="entry name" value="PDEase_I"/>
    <property type="match status" value="1"/>
</dbReference>
<name>A0AAV6GCF8_9TELE</name>
<feature type="compositionally biased region" description="Polar residues" evidence="4">
    <location>
        <begin position="122"/>
        <end position="210"/>
    </location>
</feature>
<feature type="binding site" evidence="3">
    <location>
        <position position="7"/>
    </location>
    <ligand>
        <name>Zn(2+)</name>
        <dbReference type="ChEBI" id="CHEBI:29105"/>
        <label>1</label>
    </ligand>
</feature>
<accession>A0AAV6GCF8</accession>
<keyword evidence="7" id="KW-1185">Reference proteome</keyword>
<proteinExistence type="predicted"/>
<feature type="domain" description="PDEase" evidence="5">
    <location>
        <begin position="1"/>
        <end position="103"/>
    </location>
</feature>
<dbReference type="PANTHER" id="PTHR11347">
    <property type="entry name" value="CYCLIC NUCLEOTIDE PHOSPHODIESTERASE"/>
    <property type="match status" value="1"/>
</dbReference>
<reference evidence="6" key="1">
    <citation type="submission" date="2020-10" db="EMBL/GenBank/DDBJ databases">
        <title>Chromosome-scale genome assembly of the Allis shad, Alosa alosa.</title>
        <authorList>
            <person name="Margot Z."/>
            <person name="Christophe K."/>
            <person name="Cabau C."/>
            <person name="Louis A."/>
            <person name="Berthelot C."/>
            <person name="Parey E."/>
            <person name="Roest Crollius H."/>
            <person name="Montfort J."/>
            <person name="Robinson-Rechavi M."/>
            <person name="Bucao C."/>
            <person name="Bouchez O."/>
            <person name="Gislard M."/>
            <person name="Lluch J."/>
            <person name="Milhes M."/>
            <person name="Lampietro C."/>
            <person name="Lopez Roques C."/>
            <person name="Donnadieu C."/>
            <person name="Braasch I."/>
            <person name="Desvignes T."/>
            <person name="Postlethwait J."/>
            <person name="Bobe J."/>
            <person name="Guiguen Y."/>
        </authorList>
    </citation>
    <scope>NUCLEOTIDE SEQUENCE</scope>
    <source>
        <strain evidence="6">M-15738</strain>
        <tissue evidence="6">Blood</tissue>
    </source>
</reference>
<dbReference type="InterPro" id="IPR036971">
    <property type="entry name" value="PDEase_catalytic_dom_sf"/>
</dbReference>
<dbReference type="EMBL" id="JADWDJ010000013">
    <property type="protein sequence ID" value="KAG5271546.1"/>
    <property type="molecule type" value="Genomic_DNA"/>
</dbReference>
<keyword evidence="2" id="KW-0378">Hydrolase</keyword>
<comment type="caution">
    <text evidence="6">The sequence shown here is derived from an EMBL/GenBank/DDBJ whole genome shotgun (WGS) entry which is preliminary data.</text>
</comment>
<dbReference type="GO" id="GO:0004114">
    <property type="term" value="F:3',5'-cyclic-nucleotide phosphodiesterase activity"/>
    <property type="evidence" value="ECO:0007669"/>
    <property type="project" value="InterPro"/>
</dbReference>
<evidence type="ECO:0000256" key="4">
    <source>
        <dbReference type="SAM" id="MobiDB-lite"/>
    </source>
</evidence>
<evidence type="ECO:0000313" key="6">
    <source>
        <dbReference type="EMBL" id="KAG5271546.1"/>
    </source>
</evidence>
<dbReference type="PRINTS" id="PR00387">
    <property type="entry name" value="PDIESTERASE1"/>
</dbReference>
<evidence type="ECO:0000256" key="3">
    <source>
        <dbReference type="PIRSR" id="PIRSR623088-3"/>
    </source>
</evidence>
<dbReference type="Proteomes" id="UP000823561">
    <property type="component" value="Chromosome 13"/>
</dbReference>
<evidence type="ECO:0000313" key="7">
    <source>
        <dbReference type="Proteomes" id="UP000823561"/>
    </source>
</evidence>
<sequence length="218" mass="23815">MLMTACDLGAVTRPWEISKQVAELVTSEFFEQGDRERSELKLTPSAIFDRNRKDELPALQLEWIDGICKPLYETLLKLNARLQPMVDGIDANRKRWEELRRSNQHSPQALESSPLLDPAHIPTSNQRAEPANSQPTSPGSSQVTLANQGSDPAQVSLANHTSEPTLTSQISQTADSAQKRPLTNQRATLAWSSQSSANAGPAQMTPSNQKAGPLLGGH</sequence>
<protein>
    <recommendedName>
        <fullName evidence="5">PDEase domain-containing protein</fullName>
    </recommendedName>
</protein>
<organism evidence="6 7">
    <name type="scientific">Alosa alosa</name>
    <name type="common">allis shad</name>
    <dbReference type="NCBI Taxonomy" id="278164"/>
    <lineage>
        <taxon>Eukaryota</taxon>
        <taxon>Metazoa</taxon>
        <taxon>Chordata</taxon>
        <taxon>Craniata</taxon>
        <taxon>Vertebrata</taxon>
        <taxon>Euteleostomi</taxon>
        <taxon>Actinopterygii</taxon>
        <taxon>Neopterygii</taxon>
        <taxon>Teleostei</taxon>
        <taxon>Clupei</taxon>
        <taxon>Clupeiformes</taxon>
        <taxon>Clupeoidei</taxon>
        <taxon>Clupeidae</taxon>
        <taxon>Alosa</taxon>
    </lineage>
</organism>
<evidence type="ECO:0000259" key="5">
    <source>
        <dbReference type="PROSITE" id="PS51845"/>
    </source>
</evidence>
<dbReference type="AlphaFoldDB" id="A0AAV6GCF8"/>
<dbReference type="GO" id="GO:0007165">
    <property type="term" value="P:signal transduction"/>
    <property type="evidence" value="ECO:0007669"/>
    <property type="project" value="InterPro"/>
</dbReference>
<evidence type="ECO:0000256" key="2">
    <source>
        <dbReference type="ARBA" id="ARBA00022801"/>
    </source>
</evidence>
<feature type="region of interest" description="Disordered" evidence="4">
    <location>
        <begin position="99"/>
        <end position="218"/>
    </location>
</feature>
<dbReference type="InterPro" id="IPR002073">
    <property type="entry name" value="PDEase_catalytic_dom"/>
</dbReference>
<dbReference type="SUPFAM" id="SSF109604">
    <property type="entry name" value="HD-domain/PDEase-like"/>
    <property type="match status" value="1"/>
</dbReference>
<dbReference type="InterPro" id="IPR023088">
    <property type="entry name" value="PDEase"/>
</dbReference>
<gene>
    <name evidence="6" type="ORF">AALO_G00181250</name>
</gene>
<dbReference type="GO" id="GO:0046872">
    <property type="term" value="F:metal ion binding"/>
    <property type="evidence" value="ECO:0007669"/>
    <property type="project" value="UniProtKB-KW"/>
</dbReference>